<comment type="function">
    <text evidence="1">Catalyzes the formation of methylglyoxal from dihydroxyacetone phosphate.</text>
</comment>
<feature type="binding site" evidence="1">
    <location>
        <begin position="59"/>
        <end position="60"/>
    </location>
    <ligand>
        <name>substrate</name>
    </ligand>
</feature>
<feature type="binding site" evidence="1">
    <location>
        <position position="13"/>
    </location>
    <ligand>
        <name>substrate</name>
    </ligand>
</feature>
<dbReference type="EMBL" id="QGLD01000021">
    <property type="protein sequence ID" value="RAL69997.1"/>
    <property type="molecule type" value="Genomic_DNA"/>
</dbReference>
<feature type="binding site" evidence="1">
    <location>
        <position position="17"/>
    </location>
    <ligand>
        <name>substrate</name>
    </ligand>
</feature>
<evidence type="ECO:0000313" key="7">
    <source>
        <dbReference type="Proteomes" id="UP000248786"/>
    </source>
</evidence>
<feature type="binding site" evidence="1">
    <location>
        <position position="92"/>
    </location>
    <ligand>
        <name>substrate</name>
    </ligand>
</feature>
<dbReference type="PIRSF" id="PIRSF006614">
    <property type="entry name" value="Methylglyox_syn"/>
    <property type="match status" value="1"/>
</dbReference>
<feature type="domain" description="MGS-like" evidence="2">
    <location>
        <begin position="1"/>
        <end position="143"/>
    </location>
</feature>
<dbReference type="InterPro" id="IPR004363">
    <property type="entry name" value="Methylgl_synth"/>
</dbReference>
<keyword evidence="1 4" id="KW-0456">Lyase</keyword>
<evidence type="ECO:0000256" key="1">
    <source>
        <dbReference type="HAMAP-Rule" id="MF_00549"/>
    </source>
</evidence>
<dbReference type="GO" id="GO:0019242">
    <property type="term" value="P:methylglyoxal biosynthetic process"/>
    <property type="evidence" value="ECO:0007669"/>
    <property type="project" value="UniProtKB-UniRule"/>
</dbReference>
<comment type="catalytic activity">
    <reaction evidence="1">
        <text>dihydroxyacetone phosphate = methylglyoxal + phosphate</text>
        <dbReference type="Rhea" id="RHEA:17937"/>
        <dbReference type="ChEBI" id="CHEBI:17158"/>
        <dbReference type="ChEBI" id="CHEBI:43474"/>
        <dbReference type="ChEBI" id="CHEBI:57642"/>
        <dbReference type="EC" id="4.2.3.3"/>
    </reaction>
</comment>
<evidence type="ECO:0000313" key="5">
    <source>
        <dbReference type="EMBL" id="RAL69997.1"/>
    </source>
</evidence>
<dbReference type="PROSITE" id="PS51855">
    <property type="entry name" value="MGS"/>
    <property type="match status" value="1"/>
</dbReference>
<dbReference type="Proteomes" id="UP000248786">
    <property type="component" value="Unassembled WGS sequence"/>
</dbReference>
<dbReference type="InterPro" id="IPR011607">
    <property type="entry name" value="MGS-like_dom"/>
</dbReference>
<evidence type="ECO:0000259" key="2">
    <source>
        <dbReference type="PROSITE" id="PS51855"/>
    </source>
</evidence>
<dbReference type="PANTHER" id="PTHR30492:SF0">
    <property type="entry name" value="METHYLGLYOXAL SYNTHASE"/>
    <property type="match status" value="1"/>
</dbReference>
<dbReference type="Proteomes" id="UP000249146">
    <property type="component" value="Unassembled WGS sequence"/>
</dbReference>
<dbReference type="AlphaFoldDB" id="A0A142VC70"/>
<reference evidence="7 8" key="2">
    <citation type="submission" date="2018-05" db="EMBL/GenBank/DDBJ databases">
        <title>Draft genome sequences of Dehalococcoides mccartyi strains RC and KS.</title>
        <authorList>
            <person name="Higgins S.A."/>
            <person name="Padilla-Crespo E."/>
            <person name="Loeffler F.E."/>
        </authorList>
    </citation>
    <scope>NUCLEOTIDE SEQUENCE [LARGE SCALE GENOMIC DNA]</scope>
    <source>
        <strain evidence="5 7">KS</strain>
        <strain evidence="4 8">RC</strain>
    </source>
</reference>
<dbReference type="PATRIC" id="fig|61435.13.peg.1426"/>
<dbReference type="EC" id="4.2.3.3" evidence="1"/>
<reference evidence="3 6" key="1">
    <citation type="submission" date="2015-03" db="EMBL/GenBank/DDBJ databases">
        <title>Genomic characterization of Dehalococcoides mccartyi strain 11a5, an unusal plasmid-containing chloroethene dechlorinator.</title>
        <authorList>
            <person name="Zhao S."/>
            <person name="Ding C."/>
            <person name="He J."/>
        </authorList>
    </citation>
    <scope>NUCLEOTIDE SEQUENCE [LARGE SCALE GENOMIC DNA]</scope>
    <source>
        <strain evidence="3 6">11a5</strain>
    </source>
</reference>
<dbReference type="NCBIfam" id="NF003559">
    <property type="entry name" value="PRK05234.1"/>
    <property type="match status" value="1"/>
</dbReference>
<accession>A0A142VC70</accession>
<evidence type="ECO:0000313" key="4">
    <source>
        <dbReference type="EMBL" id="RAL69894.1"/>
    </source>
</evidence>
<gene>
    <name evidence="1" type="primary">mgsA</name>
    <name evidence="5" type="ORF">C1G86_1647</name>
    <name evidence="4" type="ORF">C1G87_0032</name>
    <name evidence="3" type="ORF">Dm11a5_1536</name>
</gene>
<dbReference type="SUPFAM" id="SSF52335">
    <property type="entry name" value="Methylglyoxal synthase-like"/>
    <property type="match status" value="1"/>
</dbReference>
<name>A0A142VC70_9CHLR</name>
<dbReference type="GO" id="GO:0005829">
    <property type="term" value="C:cytosol"/>
    <property type="evidence" value="ECO:0007669"/>
    <property type="project" value="TreeGrafter"/>
</dbReference>
<dbReference type="HAMAP" id="MF_00549">
    <property type="entry name" value="Methylglyoxal_synth"/>
    <property type="match status" value="1"/>
</dbReference>
<dbReference type="OrthoDB" id="9787147at2"/>
<evidence type="ECO:0000313" key="3">
    <source>
        <dbReference type="EMBL" id="AMU87362.1"/>
    </source>
</evidence>
<dbReference type="EMBL" id="QGLC01000001">
    <property type="protein sequence ID" value="RAL69894.1"/>
    <property type="molecule type" value="Genomic_DNA"/>
</dbReference>
<evidence type="ECO:0000313" key="8">
    <source>
        <dbReference type="Proteomes" id="UP000249146"/>
    </source>
</evidence>
<sequence>MEEPKITLGLIAHDNCKKDMVQLIHSYAHLMKGHHLIATRSTGELIRKHTGLPVILKESGPDGGELQLGGFVASRIIKAVIFLRDPLKRKSHEPDVTALMRICDAHNIPLATNRATAACVLHMALFHPEKLDDTPPGENRDNP</sequence>
<comment type="caution">
    <text evidence="1">Lacks conserved residue(s) required for the propagation of feature annotation.</text>
</comment>
<dbReference type="PANTHER" id="PTHR30492">
    <property type="entry name" value="METHYLGLYOXAL SYNTHASE"/>
    <property type="match status" value="1"/>
</dbReference>
<dbReference type="SMART" id="SM00851">
    <property type="entry name" value="MGS"/>
    <property type="match status" value="1"/>
</dbReference>
<dbReference type="InterPro" id="IPR036914">
    <property type="entry name" value="MGS-like_dom_sf"/>
</dbReference>
<proteinExistence type="inferred from homology"/>
<dbReference type="EMBL" id="CP011127">
    <property type="protein sequence ID" value="AMU87362.1"/>
    <property type="molecule type" value="Genomic_DNA"/>
</dbReference>
<comment type="similarity">
    <text evidence="1">Belongs to the methylglyoxal synthase family.</text>
</comment>
<evidence type="ECO:0000313" key="6">
    <source>
        <dbReference type="Proteomes" id="UP000076394"/>
    </source>
</evidence>
<dbReference type="Proteomes" id="UP000076394">
    <property type="component" value="Chromosome"/>
</dbReference>
<protein>
    <recommendedName>
        <fullName evidence="1">Methylglyoxal synthase</fullName>
        <shortName evidence="1">MGS</shortName>
        <ecNumber evidence="1">4.2.3.3</ecNumber>
    </recommendedName>
</protein>
<organism evidence="3 6">
    <name type="scientific">Dehalococcoides mccartyi</name>
    <dbReference type="NCBI Taxonomy" id="61435"/>
    <lineage>
        <taxon>Bacteria</taxon>
        <taxon>Bacillati</taxon>
        <taxon>Chloroflexota</taxon>
        <taxon>Dehalococcoidia</taxon>
        <taxon>Dehalococcoidales</taxon>
        <taxon>Dehalococcoidaceae</taxon>
        <taxon>Dehalococcoides</taxon>
    </lineage>
</organism>
<dbReference type="GO" id="GO:0008929">
    <property type="term" value="F:methylglyoxal synthase activity"/>
    <property type="evidence" value="ECO:0007669"/>
    <property type="project" value="UniProtKB-UniRule"/>
</dbReference>
<dbReference type="Gene3D" id="3.40.50.1380">
    <property type="entry name" value="Methylglyoxal synthase-like domain"/>
    <property type="match status" value="1"/>
</dbReference>
<dbReference type="Pfam" id="PF02142">
    <property type="entry name" value="MGS"/>
    <property type="match status" value="1"/>
</dbReference>
<dbReference type="RefSeq" id="WP_015407335.1">
    <property type="nucleotide sequence ID" value="NZ_AP024514.1"/>
</dbReference>